<gene>
    <name evidence="1" type="ORF">GGR47_002306</name>
</gene>
<dbReference type="Proteomes" id="UP000528945">
    <property type="component" value="Unassembled WGS sequence"/>
</dbReference>
<keyword evidence="2" id="KW-1185">Reference proteome</keyword>
<comment type="caution">
    <text evidence="1">The sequence shown here is derived from an EMBL/GenBank/DDBJ whole genome shotgun (WGS) entry which is preliminary data.</text>
</comment>
<organism evidence="1 2">
    <name type="scientific">Sphingomonas aquatilis</name>
    <dbReference type="NCBI Taxonomy" id="93063"/>
    <lineage>
        <taxon>Bacteria</taxon>
        <taxon>Pseudomonadati</taxon>
        <taxon>Pseudomonadota</taxon>
        <taxon>Alphaproteobacteria</taxon>
        <taxon>Sphingomonadales</taxon>
        <taxon>Sphingomonadaceae</taxon>
        <taxon>Sphingomonas</taxon>
    </lineage>
</organism>
<protein>
    <submittedName>
        <fullName evidence="1">Uncharacterized protein</fullName>
    </submittedName>
</protein>
<dbReference type="AlphaFoldDB" id="A0AAW3TSL5"/>
<proteinExistence type="predicted"/>
<name>A0AAW3TSL5_9SPHN</name>
<reference evidence="1 2" key="1">
    <citation type="submission" date="2020-08" db="EMBL/GenBank/DDBJ databases">
        <title>Genomic Encyclopedia of Type Strains, Phase IV (KMG-IV): sequencing the most valuable type-strain genomes for metagenomic binning, comparative biology and taxonomic classification.</title>
        <authorList>
            <person name="Goeker M."/>
        </authorList>
    </citation>
    <scope>NUCLEOTIDE SEQUENCE [LARGE SCALE GENOMIC DNA]</scope>
    <source>
        <strain evidence="1 2">DSM 15581</strain>
    </source>
</reference>
<evidence type="ECO:0000313" key="2">
    <source>
        <dbReference type="Proteomes" id="UP000528945"/>
    </source>
</evidence>
<accession>A0AAW3TSL5</accession>
<dbReference type="EMBL" id="JACIDB010000004">
    <property type="protein sequence ID" value="MBB3876060.1"/>
    <property type="molecule type" value="Genomic_DNA"/>
</dbReference>
<evidence type="ECO:0000313" key="1">
    <source>
        <dbReference type="EMBL" id="MBB3876060.1"/>
    </source>
</evidence>
<sequence>MLALYPVLPRQGEVARRSRDGGGGYGKAYVCGDAPSTTRLWRAVPLPRCAREDVFA</sequence>